<gene>
    <name evidence="6" type="ORF">J437_LFUL002670</name>
</gene>
<keyword evidence="7" id="KW-1185">Reference proteome</keyword>
<reference evidence="6" key="2">
    <citation type="submission" date="2017-10" db="EMBL/GenBank/DDBJ databases">
        <title>Ladona fulva Genome sequencing and assembly.</title>
        <authorList>
            <person name="Murali S."/>
            <person name="Richards S."/>
            <person name="Bandaranaike D."/>
            <person name="Bellair M."/>
            <person name="Blankenburg K."/>
            <person name="Chao H."/>
            <person name="Dinh H."/>
            <person name="Doddapaneni H."/>
            <person name="Dugan-Rocha S."/>
            <person name="Elkadiri S."/>
            <person name="Gnanaolivu R."/>
            <person name="Hernandez B."/>
            <person name="Skinner E."/>
            <person name="Javaid M."/>
            <person name="Lee S."/>
            <person name="Li M."/>
            <person name="Ming W."/>
            <person name="Munidasa M."/>
            <person name="Muniz J."/>
            <person name="Nguyen L."/>
            <person name="Hughes D."/>
            <person name="Osuji N."/>
            <person name="Pu L.-L."/>
            <person name="Puazo M."/>
            <person name="Qu C."/>
            <person name="Quiroz J."/>
            <person name="Raj R."/>
            <person name="Weissenberger G."/>
            <person name="Xin Y."/>
            <person name="Zou X."/>
            <person name="Han Y."/>
            <person name="Worley K."/>
            <person name="Muzny D."/>
            <person name="Gibbs R."/>
        </authorList>
    </citation>
    <scope>NUCLEOTIDE SEQUENCE</scope>
    <source>
        <strain evidence="6">Sampled in the wild</strain>
    </source>
</reference>
<dbReference type="AlphaFoldDB" id="A0A8K0JXE8"/>
<keyword evidence="4" id="KW-0496">Mitochondrion</keyword>
<dbReference type="GO" id="GO:0005739">
    <property type="term" value="C:mitochondrion"/>
    <property type="evidence" value="ECO:0007669"/>
    <property type="project" value="UniProtKB-SubCell"/>
</dbReference>
<dbReference type="Gene3D" id="3.30.160.20">
    <property type="match status" value="1"/>
</dbReference>
<dbReference type="GO" id="GO:0003747">
    <property type="term" value="F:translation release factor activity"/>
    <property type="evidence" value="ECO:0007669"/>
    <property type="project" value="InterPro"/>
</dbReference>
<protein>
    <recommendedName>
        <fullName evidence="5">Prokaryotic-type class I peptide chain release factors domain-containing protein</fullName>
    </recommendedName>
</protein>
<evidence type="ECO:0000313" key="7">
    <source>
        <dbReference type="Proteomes" id="UP000792457"/>
    </source>
</evidence>
<evidence type="ECO:0000259" key="5">
    <source>
        <dbReference type="Pfam" id="PF00472"/>
    </source>
</evidence>
<evidence type="ECO:0000256" key="3">
    <source>
        <dbReference type="ARBA" id="ARBA00022946"/>
    </source>
</evidence>
<dbReference type="PANTHER" id="PTHR46203">
    <property type="entry name" value="PROBABLE PEPTIDE CHAIN RELEASE FACTOR C12ORF65"/>
    <property type="match status" value="1"/>
</dbReference>
<dbReference type="EMBL" id="KZ308188">
    <property type="protein sequence ID" value="KAG8224214.1"/>
    <property type="molecule type" value="Genomic_DNA"/>
</dbReference>
<dbReference type="InterPro" id="IPR045853">
    <property type="entry name" value="Pep_chain_release_fac_I_sf"/>
</dbReference>
<dbReference type="InterPro" id="IPR052405">
    <property type="entry name" value="Mito_Transl_Release_Factor"/>
</dbReference>
<comment type="similarity">
    <text evidence="2">Belongs to the prokaryotic/mitochondrial release factor family.</text>
</comment>
<proteinExistence type="inferred from homology"/>
<name>A0A8K0JXE8_LADFU</name>
<evidence type="ECO:0000256" key="4">
    <source>
        <dbReference type="ARBA" id="ARBA00023128"/>
    </source>
</evidence>
<evidence type="ECO:0000256" key="1">
    <source>
        <dbReference type="ARBA" id="ARBA00004173"/>
    </source>
</evidence>
<dbReference type="PANTHER" id="PTHR46203:SF1">
    <property type="entry name" value="MITOCHONDRIAL TRANSLATION RELEASE FACTOR IN RESCUE"/>
    <property type="match status" value="1"/>
</dbReference>
<comment type="subcellular location">
    <subcellularLocation>
        <location evidence="1">Mitochondrion</location>
    </subcellularLocation>
</comment>
<organism evidence="6 7">
    <name type="scientific">Ladona fulva</name>
    <name type="common">Scarce chaser dragonfly</name>
    <name type="synonym">Libellula fulva</name>
    <dbReference type="NCBI Taxonomy" id="123851"/>
    <lineage>
        <taxon>Eukaryota</taxon>
        <taxon>Metazoa</taxon>
        <taxon>Ecdysozoa</taxon>
        <taxon>Arthropoda</taxon>
        <taxon>Hexapoda</taxon>
        <taxon>Insecta</taxon>
        <taxon>Pterygota</taxon>
        <taxon>Palaeoptera</taxon>
        <taxon>Odonata</taxon>
        <taxon>Epiprocta</taxon>
        <taxon>Anisoptera</taxon>
        <taxon>Libelluloidea</taxon>
        <taxon>Libellulidae</taxon>
        <taxon>Ladona</taxon>
    </lineage>
</organism>
<dbReference type="Pfam" id="PF00472">
    <property type="entry name" value="RF-1"/>
    <property type="match status" value="1"/>
</dbReference>
<evidence type="ECO:0000256" key="2">
    <source>
        <dbReference type="ARBA" id="ARBA00010835"/>
    </source>
</evidence>
<reference evidence="6" key="1">
    <citation type="submission" date="2013-04" db="EMBL/GenBank/DDBJ databases">
        <authorList>
            <person name="Qu J."/>
            <person name="Murali S.C."/>
            <person name="Bandaranaike D."/>
            <person name="Bellair M."/>
            <person name="Blankenburg K."/>
            <person name="Chao H."/>
            <person name="Dinh H."/>
            <person name="Doddapaneni H."/>
            <person name="Downs B."/>
            <person name="Dugan-Rocha S."/>
            <person name="Elkadiri S."/>
            <person name="Gnanaolivu R.D."/>
            <person name="Hernandez B."/>
            <person name="Javaid M."/>
            <person name="Jayaseelan J.C."/>
            <person name="Lee S."/>
            <person name="Li M."/>
            <person name="Ming W."/>
            <person name="Munidasa M."/>
            <person name="Muniz J."/>
            <person name="Nguyen L."/>
            <person name="Ongeri F."/>
            <person name="Osuji N."/>
            <person name="Pu L.-L."/>
            <person name="Puazo M."/>
            <person name="Qu C."/>
            <person name="Quiroz J."/>
            <person name="Raj R."/>
            <person name="Weissenberger G."/>
            <person name="Xin Y."/>
            <person name="Zou X."/>
            <person name="Han Y."/>
            <person name="Richards S."/>
            <person name="Worley K."/>
            <person name="Muzny D."/>
            <person name="Gibbs R."/>
        </authorList>
    </citation>
    <scope>NUCLEOTIDE SEQUENCE</scope>
    <source>
        <strain evidence="6">Sampled in the wild</strain>
    </source>
</reference>
<accession>A0A8K0JXE8</accession>
<keyword evidence="3" id="KW-0809">Transit peptide</keyword>
<dbReference type="SUPFAM" id="SSF75620">
    <property type="entry name" value="Release factor"/>
    <property type="match status" value="1"/>
</dbReference>
<dbReference type="Proteomes" id="UP000792457">
    <property type="component" value="Unassembled WGS sequence"/>
</dbReference>
<dbReference type="InterPro" id="IPR000352">
    <property type="entry name" value="Pep_chain_release_fac_I"/>
</dbReference>
<evidence type="ECO:0000313" key="6">
    <source>
        <dbReference type="EMBL" id="KAG8224214.1"/>
    </source>
</evidence>
<dbReference type="OrthoDB" id="277888at2759"/>
<sequence>MKLDSENLMLRNALYYGSIVSRCSFRGFASPLCYHMRFKHTIDYSKVPKLNENDLKEQFVRGSGPGGQSVNKTSNCVVLTHVPTGIVVRCHQTRSLDQNRKKARELLVQRLDNLFNGPNSVEAQMKAISEVKRKKSEQKKRKLAALKSLLKEEKVDSD</sequence>
<feature type="domain" description="Prokaryotic-type class I peptide chain release factors" evidence="5">
    <location>
        <begin position="49"/>
        <end position="142"/>
    </location>
</feature>
<comment type="caution">
    <text evidence="6">The sequence shown here is derived from an EMBL/GenBank/DDBJ whole genome shotgun (WGS) entry which is preliminary data.</text>
</comment>